<comment type="catalytic activity">
    <reaction evidence="1">
        <text>ATP + protein L-histidine = ADP + protein N-phospho-L-histidine.</text>
        <dbReference type="EC" id="2.7.13.3"/>
    </reaction>
</comment>
<dbReference type="Pfam" id="PF02518">
    <property type="entry name" value="HATPase_c"/>
    <property type="match status" value="1"/>
</dbReference>
<reference evidence="18 19" key="1">
    <citation type="submission" date="2020-05" db="EMBL/GenBank/DDBJ databases">
        <title>Draft genome sequence of Desulfovibrio sp. strain HN2T.</title>
        <authorList>
            <person name="Ueno A."/>
            <person name="Tamazawa S."/>
            <person name="Tamamura S."/>
            <person name="Murakami T."/>
            <person name="Kiyama T."/>
            <person name="Inomata H."/>
            <person name="Amano Y."/>
            <person name="Miyakawa K."/>
            <person name="Tamaki H."/>
            <person name="Naganuma T."/>
            <person name="Kaneko K."/>
        </authorList>
    </citation>
    <scope>NUCLEOTIDE SEQUENCE [LARGE SCALE GENOMIC DNA]</scope>
    <source>
        <strain evidence="18 19">HN2</strain>
    </source>
</reference>
<protein>
    <recommendedName>
        <fullName evidence="4">histidine kinase</fullName>
        <ecNumber evidence="4">2.7.13.3</ecNumber>
    </recommendedName>
</protein>
<dbReference type="InterPro" id="IPR036890">
    <property type="entry name" value="HATPase_C_sf"/>
</dbReference>
<dbReference type="SUPFAM" id="SSF55785">
    <property type="entry name" value="PYP-like sensor domain (PAS domain)"/>
    <property type="match status" value="1"/>
</dbReference>
<dbReference type="SUPFAM" id="SSF55874">
    <property type="entry name" value="ATPase domain of HSP90 chaperone/DNA topoisomerase II/histidine kinase"/>
    <property type="match status" value="1"/>
</dbReference>
<organism evidence="18 19">
    <name type="scientific">Desulfovibrio subterraneus</name>
    <dbReference type="NCBI Taxonomy" id="2718620"/>
    <lineage>
        <taxon>Bacteria</taxon>
        <taxon>Pseudomonadati</taxon>
        <taxon>Thermodesulfobacteriota</taxon>
        <taxon>Desulfovibrionia</taxon>
        <taxon>Desulfovibrionales</taxon>
        <taxon>Desulfovibrionaceae</taxon>
        <taxon>Desulfovibrio</taxon>
    </lineage>
</organism>
<dbReference type="PANTHER" id="PTHR42878:SF7">
    <property type="entry name" value="SENSOR HISTIDINE KINASE GLRK"/>
    <property type="match status" value="1"/>
</dbReference>
<keyword evidence="9" id="KW-0547">Nucleotide-binding</keyword>
<dbReference type="GO" id="GO:0000155">
    <property type="term" value="F:phosphorelay sensor kinase activity"/>
    <property type="evidence" value="ECO:0007669"/>
    <property type="project" value="InterPro"/>
</dbReference>
<dbReference type="EC" id="2.7.13.3" evidence="4"/>
<evidence type="ECO:0000313" key="18">
    <source>
        <dbReference type="EMBL" id="GFM34709.1"/>
    </source>
</evidence>
<dbReference type="SUPFAM" id="SSF47384">
    <property type="entry name" value="Homodimeric domain of signal transducing histidine kinase"/>
    <property type="match status" value="1"/>
</dbReference>
<comment type="subcellular location">
    <subcellularLocation>
        <location evidence="3">Cell membrane</location>
    </subcellularLocation>
    <subcellularLocation>
        <location evidence="2">Membrane</location>
        <topology evidence="2">Multi-pass membrane protein</topology>
    </subcellularLocation>
</comment>
<comment type="caution">
    <text evidence="18">The sequence shown here is derived from an EMBL/GenBank/DDBJ whole genome shotgun (WGS) entry which is preliminary data.</text>
</comment>
<dbReference type="AlphaFoldDB" id="A0A7J0BM37"/>
<dbReference type="Gene3D" id="3.30.565.10">
    <property type="entry name" value="Histidine kinase-like ATPase, C-terminal domain"/>
    <property type="match status" value="1"/>
</dbReference>
<keyword evidence="7" id="KW-0808">Transferase</keyword>
<dbReference type="InterPro" id="IPR013656">
    <property type="entry name" value="PAS_4"/>
</dbReference>
<keyword evidence="11" id="KW-0067">ATP-binding</keyword>
<evidence type="ECO:0000256" key="2">
    <source>
        <dbReference type="ARBA" id="ARBA00004141"/>
    </source>
</evidence>
<dbReference type="SMART" id="SM00304">
    <property type="entry name" value="HAMP"/>
    <property type="match status" value="1"/>
</dbReference>
<evidence type="ECO:0000256" key="4">
    <source>
        <dbReference type="ARBA" id="ARBA00012438"/>
    </source>
</evidence>
<dbReference type="Gene3D" id="1.10.287.130">
    <property type="match status" value="1"/>
</dbReference>
<keyword evidence="14 15" id="KW-0472">Membrane</keyword>
<dbReference type="GO" id="GO:0007234">
    <property type="term" value="P:osmosensory signaling via phosphorelay pathway"/>
    <property type="evidence" value="ECO:0007669"/>
    <property type="project" value="TreeGrafter"/>
</dbReference>
<evidence type="ECO:0000256" key="1">
    <source>
        <dbReference type="ARBA" id="ARBA00000085"/>
    </source>
</evidence>
<evidence type="ECO:0000256" key="11">
    <source>
        <dbReference type="ARBA" id="ARBA00022840"/>
    </source>
</evidence>
<dbReference type="GO" id="GO:0000156">
    <property type="term" value="F:phosphorelay response regulator activity"/>
    <property type="evidence" value="ECO:0007669"/>
    <property type="project" value="TreeGrafter"/>
</dbReference>
<dbReference type="Pfam" id="PF00512">
    <property type="entry name" value="HisKA"/>
    <property type="match status" value="1"/>
</dbReference>
<evidence type="ECO:0000256" key="3">
    <source>
        <dbReference type="ARBA" id="ARBA00004236"/>
    </source>
</evidence>
<feature type="transmembrane region" description="Helical" evidence="15">
    <location>
        <begin position="173"/>
        <end position="191"/>
    </location>
</feature>
<sequence>MKNFSIRNRLLIGTALLLLVTLLPPFYYFDNTLRGDIMNDAEDRAVKGLDTVEHILKEYALPADSNELDARLTRLGERMGMRITYIVDGIVVADSNVPIEDIPSLDPHGGRPEVRQALDGETGLEIRYSTTLKKYLIYVARTVHGANGLQDGVLRVAIPVSVAKERLDRLESGMTWMFLVVILASSLIAYFSTRPLLRSIIELASTAQSIGQGHYNRRIREYPGTEFKPLVDAINGMAHNIEQHLSMLVDQKGRLEAVFNGMNEGVMVFDSAGRIHSFNKALTTIFPGIEQKIGATPIEATMKPELHRMVIDLIEQGEDESGVRTQMELSDSRFFEVNLVPFKDPAGARRVVAVFYDISERERLEKVRRDFVANVSHELKTPLTSIKGFAETLIESPPAKPEQTATFLKTILKNANHMTKMVNSLLVLARTQHKGEMTDLAPVDAHEVIRQSLRDLSHTAQAKNITLEDMLPEGPLSVLGDRDGLMEVFRNLLDNAIKYSPAGSSVSVTARPHEGKMALCVRDQGPGIPEKAKDRIFERFYRIEHPSEPAAKNGSAGLGLAICRRIIKSHGGDIWVESPLDPATGTGAAFFATLQTAERQNADKPE</sequence>
<evidence type="ECO:0000259" key="17">
    <source>
        <dbReference type="PROSITE" id="PS50885"/>
    </source>
</evidence>
<proteinExistence type="predicted"/>
<dbReference type="InterPro" id="IPR005467">
    <property type="entry name" value="His_kinase_dom"/>
</dbReference>
<evidence type="ECO:0000256" key="5">
    <source>
        <dbReference type="ARBA" id="ARBA00022475"/>
    </source>
</evidence>
<dbReference type="EMBL" id="BLVO01000016">
    <property type="protein sequence ID" value="GFM34709.1"/>
    <property type="molecule type" value="Genomic_DNA"/>
</dbReference>
<dbReference type="FunFam" id="3.30.565.10:FF:000006">
    <property type="entry name" value="Sensor histidine kinase WalK"/>
    <property type="match status" value="1"/>
</dbReference>
<dbReference type="PROSITE" id="PS50885">
    <property type="entry name" value="HAMP"/>
    <property type="match status" value="1"/>
</dbReference>
<evidence type="ECO:0000313" key="19">
    <source>
        <dbReference type="Proteomes" id="UP000503840"/>
    </source>
</evidence>
<dbReference type="PANTHER" id="PTHR42878">
    <property type="entry name" value="TWO-COMPONENT HISTIDINE KINASE"/>
    <property type="match status" value="1"/>
</dbReference>
<name>A0A7J0BM37_9BACT</name>
<dbReference type="InterPro" id="IPR003660">
    <property type="entry name" value="HAMP_dom"/>
</dbReference>
<evidence type="ECO:0000259" key="16">
    <source>
        <dbReference type="PROSITE" id="PS50109"/>
    </source>
</evidence>
<keyword evidence="13" id="KW-0902">Two-component regulatory system</keyword>
<dbReference type="InterPro" id="IPR003661">
    <property type="entry name" value="HisK_dim/P_dom"/>
</dbReference>
<keyword evidence="10 18" id="KW-0418">Kinase</keyword>
<evidence type="ECO:0000256" key="14">
    <source>
        <dbReference type="ARBA" id="ARBA00023136"/>
    </source>
</evidence>
<dbReference type="InterPro" id="IPR050351">
    <property type="entry name" value="BphY/WalK/GraS-like"/>
</dbReference>
<dbReference type="NCBIfam" id="TIGR00229">
    <property type="entry name" value="sensory_box"/>
    <property type="match status" value="1"/>
</dbReference>
<dbReference type="Gene3D" id="6.10.340.10">
    <property type="match status" value="1"/>
</dbReference>
<dbReference type="InterPro" id="IPR035965">
    <property type="entry name" value="PAS-like_dom_sf"/>
</dbReference>
<dbReference type="GO" id="GO:0005524">
    <property type="term" value="F:ATP binding"/>
    <property type="evidence" value="ECO:0007669"/>
    <property type="project" value="UniProtKB-KW"/>
</dbReference>
<gene>
    <name evidence="18" type="ORF">DSM101010T_30740</name>
</gene>
<evidence type="ECO:0000256" key="9">
    <source>
        <dbReference type="ARBA" id="ARBA00022741"/>
    </source>
</evidence>
<dbReference type="GO" id="GO:0005886">
    <property type="term" value="C:plasma membrane"/>
    <property type="evidence" value="ECO:0007669"/>
    <property type="project" value="UniProtKB-SubCell"/>
</dbReference>
<evidence type="ECO:0000256" key="10">
    <source>
        <dbReference type="ARBA" id="ARBA00022777"/>
    </source>
</evidence>
<feature type="domain" description="HAMP" evidence="17">
    <location>
        <begin position="194"/>
        <end position="246"/>
    </location>
</feature>
<dbReference type="InterPro" id="IPR036097">
    <property type="entry name" value="HisK_dim/P_sf"/>
</dbReference>
<dbReference type="SMART" id="SM00387">
    <property type="entry name" value="HATPase_c"/>
    <property type="match status" value="1"/>
</dbReference>
<dbReference type="Proteomes" id="UP000503840">
    <property type="component" value="Unassembled WGS sequence"/>
</dbReference>
<dbReference type="RefSeq" id="WP_174406375.1">
    <property type="nucleotide sequence ID" value="NZ_BLVO01000016.1"/>
</dbReference>
<evidence type="ECO:0000256" key="7">
    <source>
        <dbReference type="ARBA" id="ARBA00022679"/>
    </source>
</evidence>
<dbReference type="InterPro" id="IPR004358">
    <property type="entry name" value="Sig_transdc_His_kin-like_C"/>
</dbReference>
<dbReference type="CDD" id="cd00075">
    <property type="entry name" value="HATPase"/>
    <property type="match status" value="1"/>
</dbReference>
<dbReference type="InterPro" id="IPR000014">
    <property type="entry name" value="PAS"/>
</dbReference>
<dbReference type="FunFam" id="1.10.287.130:FF:000008">
    <property type="entry name" value="Two-component sensor histidine kinase"/>
    <property type="match status" value="1"/>
</dbReference>
<dbReference type="InterPro" id="IPR003594">
    <property type="entry name" value="HATPase_dom"/>
</dbReference>
<evidence type="ECO:0000256" key="6">
    <source>
        <dbReference type="ARBA" id="ARBA00022553"/>
    </source>
</evidence>
<dbReference type="PRINTS" id="PR00344">
    <property type="entry name" value="BCTRLSENSOR"/>
</dbReference>
<evidence type="ECO:0000256" key="8">
    <source>
        <dbReference type="ARBA" id="ARBA00022692"/>
    </source>
</evidence>
<dbReference type="Pfam" id="PF08448">
    <property type="entry name" value="PAS_4"/>
    <property type="match status" value="1"/>
</dbReference>
<keyword evidence="19" id="KW-1185">Reference proteome</keyword>
<keyword evidence="8 15" id="KW-0812">Transmembrane</keyword>
<evidence type="ECO:0000256" key="12">
    <source>
        <dbReference type="ARBA" id="ARBA00022989"/>
    </source>
</evidence>
<keyword evidence="5" id="KW-1003">Cell membrane</keyword>
<dbReference type="Pfam" id="PF00672">
    <property type="entry name" value="HAMP"/>
    <property type="match status" value="1"/>
</dbReference>
<dbReference type="GO" id="GO:0030295">
    <property type="term" value="F:protein kinase activator activity"/>
    <property type="evidence" value="ECO:0007669"/>
    <property type="project" value="TreeGrafter"/>
</dbReference>
<dbReference type="Gene3D" id="3.30.450.20">
    <property type="entry name" value="PAS domain"/>
    <property type="match status" value="1"/>
</dbReference>
<keyword evidence="12 15" id="KW-1133">Transmembrane helix</keyword>
<feature type="domain" description="Histidine kinase" evidence="16">
    <location>
        <begin position="374"/>
        <end position="598"/>
    </location>
</feature>
<evidence type="ECO:0000256" key="13">
    <source>
        <dbReference type="ARBA" id="ARBA00023012"/>
    </source>
</evidence>
<dbReference type="CDD" id="cd00082">
    <property type="entry name" value="HisKA"/>
    <property type="match status" value="1"/>
</dbReference>
<dbReference type="PROSITE" id="PS50109">
    <property type="entry name" value="HIS_KIN"/>
    <property type="match status" value="1"/>
</dbReference>
<dbReference type="SMART" id="SM00388">
    <property type="entry name" value="HisKA"/>
    <property type="match status" value="1"/>
</dbReference>
<keyword evidence="6" id="KW-0597">Phosphoprotein</keyword>
<accession>A0A7J0BM37</accession>
<dbReference type="CDD" id="cd06225">
    <property type="entry name" value="HAMP"/>
    <property type="match status" value="1"/>
</dbReference>
<evidence type="ECO:0000256" key="15">
    <source>
        <dbReference type="SAM" id="Phobius"/>
    </source>
</evidence>